<dbReference type="RefSeq" id="WP_378285445.1">
    <property type="nucleotide sequence ID" value="NZ_JBHSON010000045.1"/>
</dbReference>
<dbReference type="Proteomes" id="UP001596074">
    <property type="component" value="Unassembled WGS sequence"/>
</dbReference>
<dbReference type="InterPro" id="IPR050509">
    <property type="entry name" value="CoA-transferase_III"/>
</dbReference>
<evidence type="ECO:0000256" key="2">
    <source>
        <dbReference type="SAM" id="MobiDB-lite"/>
    </source>
</evidence>
<protein>
    <submittedName>
        <fullName evidence="3">CoA transferase</fullName>
    </submittedName>
</protein>
<comment type="caution">
    <text evidence="3">The sequence shown here is derived from an EMBL/GenBank/DDBJ whole genome shotgun (WGS) entry which is preliminary data.</text>
</comment>
<sequence>GRGAAAARALAERFAAHTSGTGRAVRLDGARLLTERAAHLGLRRRGGVSAGGACRLLPTADGWAAVSCARPDDPALLGALACAEVGDDPWPAVTAWLREHTGAELAERAGLLGVAAGPVVRAPAPPPPPVPLEPRPLEGALVVDFSALWAGPLCAHLLGLAGARVVKVEVPGRPDGARRGDPGFYRLLHAGHRSVALDPGAGEGRRALAALVAAADIVIEASRPRALARFGLDAGAAVAAGTSWVSITAYGRAADRVGFGDDVAAAAGLVCRDPSGAPLFCGDAIADPLTGLTAAVLASTAPPGGGGVLWDVAMARVVASTLDPGDAPVPSPAAVPDGRGGWSVETADGPAPVVLPARREPPAGGSGEAPEMGADTAEVLRGLGIAVP</sequence>
<dbReference type="GO" id="GO:0016740">
    <property type="term" value="F:transferase activity"/>
    <property type="evidence" value="ECO:0007669"/>
    <property type="project" value="UniProtKB-KW"/>
</dbReference>
<dbReference type="InterPro" id="IPR023606">
    <property type="entry name" value="CoA-Trfase_III_dom_1_sf"/>
</dbReference>
<dbReference type="Gene3D" id="3.40.50.10540">
    <property type="entry name" value="Crotonobetainyl-coa:carnitine coa-transferase, domain 1"/>
    <property type="match status" value="1"/>
</dbReference>
<feature type="non-terminal residue" evidence="3">
    <location>
        <position position="1"/>
    </location>
</feature>
<dbReference type="SUPFAM" id="SSF89796">
    <property type="entry name" value="CoA-transferase family III (CaiB/BaiF)"/>
    <property type="match status" value="2"/>
</dbReference>
<dbReference type="EMBL" id="JBHSON010000045">
    <property type="protein sequence ID" value="MFC5749718.1"/>
    <property type="molecule type" value="Genomic_DNA"/>
</dbReference>
<dbReference type="PANTHER" id="PTHR48228:SF6">
    <property type="entry name" value="L-CARNITINE COA-TRANSFERASE"/>
    <property type="match status" value="1"/>
</dbReference>
<dbReference type="PANTHER" id="PTHR48228">
    <property type="entry name" value="SUCCINYL-COA--D-CITRAMALATE COA-TRANSFERASE"/>
    <property type="match status" value="1"/>
</dbReference>
<proteinExistence type="predicted"/>
<name>A0ABW1A592_9ACTN</name>
<reference evidence="4" key="1">
    <citation type="journal article" date="2019" name="Int. J. Syst. Evol. Microbiol.">
        <title>The Global Catalogue of Microorganisms (GCM) 10K type strain sequencing project: providing services to taxonomists for standard genome sequencing and annotation.</title>
        <authorList>
            <consortium name="The Broad Institute Genomics Platform"/>
            <consortium name="The Broad Institute Genome Sequencing Center for Infectious Disease"/>
            <person name="Wu L."/>
            <person name="Ma J."/>
        </authorList>
    </citation>
    <scope>NUCLEOTIDE SEQUENCE [LARGE SCALE GENOMIC DNA]</scope>
    <source>
        <strain evidence="4">KCTC 42087</strain>
    </source>
</reference>
<evidence type="ECO:0000256" key="1">
    <source>
        <dbReference type="ARBA" id="ARBA00022679"/>
    </source>
</evidence>
<dbReference type="Pfam" id="PF02515">
    <property type="entry name" value="CoA_transf_3"/>
    <property type="match status" value="1"/>
</dbReference>
<evidence type="ECO:0000313" key="4">
    <source>
        <dbReference type="Proteomes" id="UP001596074"/>
    </source>
</evidence>
<dbReference type="InterPro" id="IPR003673">
    <property type="entry name" value="CoA-Trfase_fam_III"/>
</dbReference>
<feature type="region of interest" description="Disordered" evidence="2">
    <location>
        <begin position="323"/>
        <end position="372"/>
    </location>
</feature>
<organism evidence="3 4">
    <name type="scientific">Actinomadura rugatobispora</name>
    <dbReference type="NCBI Taxonomy" id="1994"/>
    <lineage>
        <taxon>Bacteria</taxon>
        <taxon>Bacillati</taxon>
        <taxon>Actinomycetota</taxon>
        <taxon>Actinomycetes</taxon>
        <taxon>Streptosporangiales</taxon>
        <taxon>Thermomonosporaceae</taxon>
        <taxon>Actinomadura</taxon>
    </lineage>
</organism>
<accession>A0ABW1A592</accession>
<evidence type="ECO:0000313" key="3">
    <source>
        <dbReference type="EMBL" id="MFC5749718.1"/>
    </source>
</evidence>
<keyword evidence="1 3" id="KW-0808">Transferase</keyword>
<keyword evidence="4" id="KW-1185">Reference proteome</keyword>
<gene>
    <name evidence="3" type="ORF">ACFPZN_29185</name>
</gene>